<sequence>MKKILPILMAVIGICAGIGAGVAIKQEPEEPSIVCEPDLHDSSGLEVADAAPIPADEMDSSTHEYVKLSNQFVIPIVEDGRVKALVVLALNLEVVSGYSQAVFALEPKLRNAFLLVLFDHANAGGFEGSFTSSNNMMILQNALLESARKALGNSVSDVLITDVVRQESFG</sequence>
<keyword evidence="9 10" id="KW-0472">Membrane</keyword>
<keyword evidence="10" id="KW-0997">Cell inner membrane</keyword>
<keyword evidence="11" id="KW-0282">Flagellum</keyword>
<dbReference type="GO" id="GO:0071973">
    <property type="term" value="P:bacterial-type flagellum-dependent cell motility"/>
    <property type="evidence" value="ECO:0007669"/>
    <property type="project" value="InterPro"/>
</dbReference>
<reference evidence="11 12" key="1">
    <citation type="submission" date="2016-02" db="EMBL/GenBank/DDBJ databases">
        <title>Complete genome sequence of Halocynthiibacter arcticus PAMC 20958t from arctic marine sediment.</title>
        <authorList>
            <person name="Lee Y.M."/>
            <person name="Baek K."/>
            <person name="Lee H.K."/>
            <person name="Shin S.C."/>
        </authorList>
    </citation>
    <scope>NUCLEOTIDE SEQUENCE [LARGE SCALE GENOMIC DNA]</scope>
    <source>
        <strain evidence="11">PAMC 20958</strain>
    </source>
</reference>
<evidence type="ECO:0000256" key="2">
    <source>
        <dbReference type="ARBA" id="ARBA00004162"/>
    </source>
</evidence>
<dbReference type="STRING" id="1579316.RC74_06740"/>
<dbReference type="GO" id="GO:0009425">
    <property type="term" value="C:bacterial-type flagellum basal body"/>
    <property type="evidence" value="ECO:0007669"/>
    <property type="project" value="InterPro"/>
</dbReference>
<evidence type="ECO:0000256" key="5">
    <source>
        <dbReference type="ARBA" id="ARBA00022500"/>
    </source>
</evidence>
<evidence type="ECO:0000313" key="12">
    <source>
        <dbReference type="Proteomes" id="UP000070371"/>
    </source>
</evidence>
<dbReference type="AlphaFoldDB" id="A0A126UY92"/>
<evidence type="ECO:0000256" key="9">
    <source>
        <dbReference type="ARBA" id="ARBA00023136"/>
    </source>
</evidence>
<dbReference type="EMBL" id="CP014327">
    <property type="protein sequence ID" value="AML51010.1"/>
    <property type="molecule type" value="Genomic_DNA"/>
</dbReference>
<evidence type="ECO:0000313" key="11">
    <source>
        <dbReference type="EMBL" id="AML51010.1"/>
    </source>
</evidence>
<keyword evidence="11" id="KW-0969">Cilium</keyword>
<keyword evidence="4" id="KW-1003">Cell membrane</keyword>
<dbReference type="Pfam" id="PF03748">
    <property type="entry name" value="FliL"/>
    <property type="match status" value="1"/>
</dbReference>
<keyword evidence="7 10" id="KW-0283">Flagellar rotation</keyword>
<dbReference type="InterPro" id="IPR005503">
    <property type="entry name" value="FliL"/>
</dbReference>
<comment type="subcellular location">
    <subcellularLocation>
        <location evidence="10">Cell inner membrane</location>
    </subcellularLocation>
    <subcellularLocation>
        <location evidence="2">Cell membrane</location>
        <topology evidence="2">Single-pass membrane protein</topology>
    </subcellularLocation>
</comment>
<protein>
    <recommendedName>
        <fullName evidence="10">Flagellar protein FliL</fullName>
    </recommendedName>
</protein>
<evidence type="ECO:0000256" key="4">
    <source>
        <dbReference type="ARBA" id="ARBA00022475"/>
    </source>
</evidence>
<keyword evidence="12" id="KW-1185">Reference proteome</keyword>
<evidence type="ECO:0000256" key="7">
    <source>
        <dbReference type="ARBA" id="ARBA00022779"/>
    </source>
</evidence>
<dbReference type="Proteomes" id="UP000070371">
    <property type="component" value="Chromosome"/>
</dbReference>
<organism evidence="11 12">
    <name type="scientific">Falsihalocynthiibacter arcticus</name>
    <dbReference type="NCBI Taxonomy" id="1579316"/>
    <lineage>
        <taxon>Bacteria</taxon>
        <taxon>Pseudomonadati</taxon>
        <taxon>Pseudomonadota</taxon>
        <taxon>Alphaproteobacteria</taxon>
        <taxon>Rhodobacterales</taxon>
        <taxon>Roseobacteraceae</taxon>
        <taxon>Falsihalocynthiibacter</taxon>
    </lineage>
</organism>
<comment type="function">
    <text evidence="1 10">Controls the rotational direction of flagella during chemotaxis.</text>
</comment>
<evidence type="ECO:0000256" key="10">
    <source>
        <dbReference type="RuleBase" id="RU364125"/>
    </source>
</evidence>
<name>A0A126UY92_9RHOB</name>
<evidence type="ECO:0000256" key="3">
    <source>
        <dbReference type="ARBA" id="ARBA00008281"/>
    </source>
</evidence>
<dbReference type="RefSeq" id="WP_039000267.1">
    <property type="nucleotide sequence ID" value="NZ_CP014327.1"/>
</dbReference>
<keyword evidence="8" id="KW-1133">Transmembrane helix</keyword>
<keyword evidence="5 10" id="KW-0145">Chemotaxis</keyword>
<gene>
    <name evidence="11" type="ORF">RC74_06740</name>
</gene>
<keyword evidence="6" id="KW-0812">Transmembrane</keyword>
<dbReference type="OrthoDB" id="7864548at2"/>
<proteinExistence type="inferred from homology"/>
<comment type="similarity">
    <text evidence="3 10">Belongs to the FliL family.</text>
</comment>
<evidence type="ECO:0000256" key="1">
    <source>
        <dbReference type="ARBA" id="ARBA00002254"/>
    </source>
</evidence>
<evidence type="ECO:0000256" key="8">
    <source>
        <dbReference type="ARBA" id="ARBA00022989"/>
    </source>
</evidence>
<dbReference type="GO" id="GO:0006935">
    <property type="term" value="P:chemotaxis"/>
    <property type="evidence" value="ECO:0007669"/>
    <property type="project" value="UniProtKB-KW"/>
</dbReference>
<dbReference type="GO" id="GO:0005886">
    <property type="term" value="C:plasma membrane"/>
    <property type="evidence" value="ECO:0007669"/>
    <property type="project" value="UniProtKB-SubCell"/>
</dbReference>
<accession>A0A126UY92</accession>
<keyword evidence="11" id="KW-0966">Cell projection</keyword>
<evidence type="ECO:0000256" key="6">
    <source>
        <dbReference type="ARBA" id="ARBA00022692"/>
    </source>
</evidence>
<dbReference type="KEGG" id="hat:RC74_06740"/>